<dbReference type="EMBL" id="GL636515">
    <property type="protein sequence ID" value="EFW13472.1"/>
    <property type="molecule type" value="Genomic_DNA"/>
</dbReference>
<reference evidence="2" key="1">
    <citation type="journal article" date="2010" name="Genome Res.">
        <title>Population genomic sequencing of Coccidioides fungi reveals recent hybridization and transposon control.</title>
        <authorList>
            <person name="Neafsey D.E."/>
            <person name="Barker B.M."/>
            <person name="Sharpton T.J."/>
            <person name="Stajich J.E."/>
            <person name="Park D.J."/>
            <person name="Whiston E."/>
            <person name="Hung C.-Y."/>
            <person name="McMahan C."/>
            <person name="White J."/>
            <person name="Sykes S."/>
            <person name="Heiman D."/>
            <person name="Young S."/>
            <person name="Zeng Q."/>
            <person name="Abouelleil A."/>
            <person name="Aftuck L."/>
            <person name="Bessette D."/>
            <person name="Brown A."/>
            <person name="FitzGerald M."/>
            <person name="Lui A."/>
            <person name="Macdonald J.P."/>
            <person name="Priest M."/>
            <person name="Orbach M.J."/>
            <person name="Galgiani J.N."/>
            <person name="Kirkland T.N."/>
            <person name="Cole G.T."/>
            <person name="Birren B.W."/>
            <person name="Henn M.R."/>
            <person name="Taylor J.W."/>
            <person name="Rounsley S.D."/>
        </authorList>
    </citation>
    <scope>NUCLEOTIDE SEQUENCE [LARGE SCALE GENOMIC DNA]</scope>
    <source>
        <strain evidence="2">RMSCC 757 / Silveira</strain>
    </source>
</reference>
<organism evidence="2">
    <name type="scientific">Coccidioides posadasii (strain RMSCC 757 / Silveira)</name>
    <name type="common">Valley fever fungus</name>
    <dbReference type="NCBI Taxonomy" id="443226"/>
    <lineage>
        <taxon>Eukaryota</taxon>
        <taxon>Fungi</taxon>
        <taxon>Dikarya</taxon>
        <taxon>Ascomycota</taxon>
        <taxon>Pezizomycotina</taxon>
        <taxon>Eurotiomycetes</taxon>
        <taxon>Eurotiomycetidae</taxon>
        <taxon>Onygenales</taxon>
        <taxon>Onygenaceae</taxon>
        <taxon>Coccidioides</taxon>
    </lineage>
</organism>
<dbReference type="HOGENOM" id="CLU_1864944_0_0_1"/>
<dbReference type="STRING" id="443226.E9DJC5"/>
<dbReference type="VEuPathDB" id="FungiDB:CPSG_09924"/>
<name>E9DJC5_COCPS</name>
<sequence length="137" mass="15544">MSDTLLITPQRPGCIAIGQAGEICKIDESYIVKYPKTFPGNSAYNNLRLHFMAVERQIYERLGPHEDSCLSWAPRRFWSNKLAYARQGDLEAYIPAHDVPSRQFRDMDPITSGCSLSYLFLQSTAPGCQAEQHSCRQ</sequence>
<dbReference type="AlphaFoldDB" id="E9DJC5"/>
<protein>
    <submittedName>
        <fullName evidence="1">Uncharacterized protein</fullName>
    </submittedName>
</protein>
<accession>E9DJC5</accession>
<keyword evidence="2" id="KW-1185">Reference proteome</keyword>
<gene>
    <name evidence="1" type="ORF">CPSG_09924</name>
</gene>
<reference evidence="2" key="2">
    <citation type="submission" date="2010-03" db="EMBL/GenBank/DDBJ databases">
        <title>The genome sequence of Coccidioides posadasii strain Silveira.</title>
        <authorList>
            <consortium name="The Broad Institute Genome Sequencing Center for Infectious Disease"/>
            <person name="Neafsey D."/>
            <person name="Orbach M."/>
            <person name="Henn M.R."/>
            <person name="Cole G.T."/>
            <person name="Galgiani J."/>
            <person name="Gardner M.J."/>
            <person name="Kirkland T.N."/>
            <person name="Taylor J.W."/>
            <person name="Young S.K."/>
            <person name="Zeng Q."/>
            <person name="Koehrsen M."/>
            <person name="Alvarado L."/>
            <person name="Berlin A."/>
            <person name="Borenstein D."/>
            <person name="Chapman S.B."/>
            <person name="Chen Z."/>
            <person name="Engels R."/>
            <person name="Freedman E."/>
            <person name="Gellesch M."/>
            <person name="Goldberg J."/>
            <person name="Griggs A."/>
            <person name="Gujja S."/>
            <person name="Heilman E."/>
            <person name="Heiman D."/>
            <person name="Howarth C."/>
            <person name="Jen D."/>
            <person name="Larson L."/>
            <person name="Mehta T."/>
            <person name="Neiman D."/>
            <person name="Park D."/>
            <person name="Pearson M."/>
            <person name="Richards J."/>
            <person name="Roberts A."/>
            <person name="Saif S."/>
            <person name="Shea T."/>
            <person name="Shenoy N."/>
            <person name="Sisk P."/>
            <person name="Stolte C."/>
            <person name="Sykes S."/>
            <person name="Walk T."/>
            <person name="White J."/>
            <person name="Yandava C."/>
            <person name="Haas B."/>
            <person name="Nusbaum C."/>
            <person name="Birren B."/>
        </authorList>
    </citation>
    <scope>NUCLEOTIDE SEQUENCE [LARGE SCALE GENOMIC DNA]</scope>
    <source>
        <strain evidence="2">RMSCC 757 / Silveira</strain>
    </source>
</reference>
<proteinExistence type="predicted"/>
<evidence type="ECO:0000313" key="2">
    <source>
        <dbReference type="Proteomes" id="UP000002497"/>
    </source>
</evidence>
<dbReference type="Proteomes" id="UP000002497">
    <property type="component" value="Unassembled WGS sequence"/>
</dbReference>
<evidence type="ECO:0000313" key="1">
    <source>
        <dbReference type="EMBL" id="EFW13472.1"/>
    </source>
</evidence>